<dbReference type="HOGENOM" id="CLU_271372_0_0_1"/>
<dbReference type="STRING" id="1284197.S7ZYG6"/>
<evidence type="ECO:0000256" key="2">
    <source>
        <dbReference type="ARBA" id="ARBA00011748"/>
    </source>
</evidence>
<organism evidence="8 9">
    <name type="scientific">Dactylellina haptotyla (strain CBS 200.50)</name>
    <name type="common">Nematode-trapping fungus</name>
    <name type="synonym">Monacrosporium haptotylum</name>
    <dbReference type="NCBI Taxonomy" id="1284197"/>
    <lineage>
        <taxon>Eukaryota</taxon>
        <taxon>Fungi</taxon>
        <taxon>Dikarya</taxon>
        <taxon>Ascomycota</taxon>
        <taxon>Pezizomycotina</taxon>
        <taxon>Orbiliomycetes</taxon>
        <taxon>Orbiliales</taxon>
        <taxon>Orbiliaceae</taxon>
        <taxon>Dactylellina</taxon>
    </lineage>
</organism>
<dbReference type="GO" id="GO:0005576">
    <property type="term" value="C:extracellular region"/>
    <property type="evidence" value="ECO:0007669"/>
    <property type="project" value="InterPro"/>
</dbReference>
<feature type="region of interest" description="Disordered" evidence="6">
    <location>
        <begin position="623"/>
        <end position="645"/>
    </location>
</feature>
<keyword evidence="3" id="KW-0372">Hormone</keyword>
<dbReference type="eggNOG" id="KOG3276">
    <property type="taxonomic scope" value="Eukaryota"/>
</dbReference>
<dbReference type="EMBL" id="AQGS01001127">
    <property type="protein sequence ID" value="EPS35489.1"/>
    <property type="molecule type" value="Genomic_DNA"/>
</dbReference>
<feature type="compositionally biased region" description="Low complexity" evidence="6">
    <location>
        <begin position="458"/>
        <end position="467"/>
    </location>
</feature>
<dbReference type="OrthoDB" id="2251794at2759"/>
<feature type="compositionally biased region" description="Low complexity" evidence="6">
    <location>
        <begin position="623"/>
        <end position="639"/>
    </location>
</feature>
<dbReference type="InterPro" id="IPR004978">
    <property type="entry name" value="Stanniocalcin"/>
</dbReference>
<evidence type="ECO:0000256" key="3">
    <source>
        <dbReference type="ARBA" id="ARBA00022702"/>
    </source>
</evidence>
<evidence type="ECO:0000256" key="4">
    <source>
        <dbReference type="ARBA" id="ARBA00023157"/>
    </source>
</evidence>
<feature type="compositionally biased region" description="Acidic residues" evidence="6">
    <location>
        <begin position="448"/>
        <end position="457"/>
    </location>
</feature>
<dbReference type="GO" id="GO:0006874">
    <property type="term" value="P:intracellular calcium ion homeostasis"/>
    <property type="evidence" value="ECO:0007669"/>
    <property type="project" value="TreeGrafter"/>
</dbReference>
<comment type="similarity">
    <text evidence="1">Belongs to the stanniocalcin family.</text>
</comment>
<dbReference type="PANTHER" id="PTHR11245">
    <property type="entry name" value="STANNIOCALCIN"/>
    <property type="match status" value="1"/>
</dbReference>
<dbReference type="GO" id="GO:0005179">
    <property type="term" value="F:hormone activity"/>
    <property type="evidence" value="ECO:0007669"/>
    <property type="project" value="UniProtKB-KW"/>
</dbReference>
<evidence type="ECO:0000256" key="5">
    <source>
        <dbReference type="SAM" id="Coils"/>
    </source>
</evidence>
<dbReference type="AlphaFoldDB" id="S7ZYG6"/>
<protein>
    <submittedName>
        <fullName evidence="8">Uncharacterized protein</fullName>
    </submittedName>
</protein>
<accession>S7ZYG6</accession>
<gene>
    <name evidence="8" type="ORF">H072_11086</name>
</gene>
<evidence type="ECO:0000256" key="7">
    <source>
        <dbReference type="SAM" id="SignalP"/>
    </source>
</evidence>
<sequence>MQVKPWTTVPIFHILLAVYLKCPLGIAAKTYVPVEPIWNMYLNDNVEPLNEIQVEIRALSNHVARRCELNIPGTIPLKLADNREDKRKTVGAYLEVIGTAIYRLTSYADSLKARADERGEPYDTPTLLRVLKPSGFNKIDQIYLMRDILKTQYYDFFMEAAERLLEFRTWTRTLASQKASMNKLLLQIYNGRAIRVSSKGIPGINAAEGTKVVEIDSAARQDFTNKFNAARDLAMAMRARAKEGVQWADLLDLPERTSTLVFGLQPDGTTTQKFQDISKALEDKFSCWYFPIRQMVQALELIPDPPNTNPNHFNLPYEIRPPEGWEWEEGTEDFLGMLKRPHHMETRSRSEFETLGARAHTKAQRRRFKRKAKEDLDKPYEILEPFSESTTVDWEKVVLPPGSEPTSPRGNQTASQTRLAVAPKRKLSEVSGEEDGERSLKRAKSSGSDEEPPELEGESSSSTDSLQDDLAVRLLTKEINAMKRMEESLDRLVRAKKMFEKESERVERLVKKLEKREKKAWKAHAELEAELAVSSKRFARMRELGETVRYFHDGRSKRPQSQDPKGTVPTFAFRDLSYGHLNELYPRASVSVPPYISTKCPKPTDVSSACGCYLTTTVTTTSTTTTTTTTSSSTTTSSTPPACTPSFSLSGASETNFNPIGKPFDIILSCTNLNASSYGVLANGEPVIDTTVSGNVITIPGQEAGTIFVQFGVFAFDDAGNPLFGSFNLLFGSISMPVKILDPSGQPAAGVKVEAASTIYVGVKKSGVTDAAGMVTFINMPSTTISLIARTDTNEIAVSGLAATSATITLTLLPFLPPSPIDNNDFSLGSDGWVASNTGSISVITHTENKKRALDNDLSISTNFQPNLQLISRSYTVKAGTKSVSIRYKFITAEIPGGYFGTQYNDYFSVTIRSDAGDFMDYSNSMNNLGLGAFDANGATDWFTLKLDIRTNAKTVQFDIGVSNVADSALQSQVVIDKIDDTACELCDDCTACPTAPKCQDNCKVPVFGTCDFYTSCAEATFKCGATGYPLDYGARKCADFSVAINNFSPAGQDWIFKTMNCLQKALVPKLTCGETCDSIGEFAFNSHPGCYIEAGVCGLVLTNPKDIGQLIAVVWKDVFSSWKAGVQGIDTVVGCGGKVVDTFTGEIAKLTAEIEDAAIDAAVKLSKIALKAVYNVSLKAFQNAIKNALLPNIS</sequence>
<feature type="compositionally biased region" description="Polar residues" evidence="6">
    <location>
        <begin position="404"/>
        <end position="418"/>
    </location>
</feature>
<evidence type="ECO:0000313" key="8">
    <source>
        <dbReference type="EMBL" id="EPS35489.1"/>
    </source>
</evidence>
<name>S7ZYG6_DACHA</name>
<comment type="subunit">
    <text evidence="2">Homodimer; disulfide-linked.</text>
</comment>
<dbReference type="Proteomes" id="UP000015100">
    <property type="component" value="Unassembled WGS sequence"/>
</dbReference>
<reference evidence="9" key="2">
    <citation type="submission" date="2013-04" db="EMBL/GenBank/DDBJ databases">
        <title>Genomic mechanisms accounting for the adaptation to parasitism in nematode-trapping fungi.</title>
        <authorList>
            <person name="Ahren D.G."/>
        </authorList>
    </citation>
    <scope>NUCLEOTIDE SEQUENCE [LARGE SCALE GENOMIC DNA]</scope>
    <source>
        <strain evidence="9">CBS 200.50</strain>
    </source>
</reference>
<proteinExistence type="inferred from homology"/>
<evidence type="ECO:0000313" key="9">
    <source>
        <dbReference type="Proteomes" id="UP000015100"/>
    </source>
</evidence>
<keyword evidence="5" id="KW-0175">Coiled coil</keyword>
<feature type="signal peptide" evidence="7">
    <location>
        <begin position="1"/>
        <end position="27"/>
    </location>
</feature>
<dbReference type="PANTHER" id="PTHR11245:SF6">
    <property type="entry name" value="DUF19 DOMAIN-CONTAINING PROTEIN"/>
    <property type="match status" value="1"/>
</dbReference>
<feature type="compositionally biased region" description="Basic residues" evidence="6">
    <location>
        <begin position="359"/>
        <end position="371"/>
    </location>
</feature>
<keyword evidence="9" id="KW-1185">Reference proteome</keyword>
<reference evidence="8 9" key="1">
    <citation type="journal article" date="2013" name="PLoS Genet.">
        <title>Genomic mechanisms accounting for the adaptation to parasitism in nematode-trapping fungi.</title>
        <authorList>
            <person name="Meerupati T."/>
            <person name="Andersson K.M."/>
            <person name="Friman E."/>
            <person name="Kumar D."/>
            <person name="Tunlid A."/>
            <person name="Ahren D."/>
        </authorList>
    </citation>
    <scope>NUCLEOTIDE SEQUENCE [LARGE SCALE GENOMIC DNA]</scope>
    <source>
        <strain evidence="8 9">CBS 200.50</strain>
    </source>
</reference>
<evidence type="ECO:0000256" key="1">
    <source>
        <dbReference type="ARBA" id="ARBA00008693"/>
    </source>
</evidence>
<feature type="region of interest" description="Disordered" evidence="6">
    <location>
        <begin position="398"/>
        <end position="467"/>
    </location>
</feature>
<feature type="region of interest" description="Disordered" evidence="6">
    <location>
        <begin position="349"/>
        <end position="372"/>
    </location>
</feature>
<feature type="chain" id="PRO_5004547397" evidence="7">
    <location>
        <begin position="28"/>
        <end position="1195"/>
    </location>
</feature>
<comment type="caution">
    <text evidence="8">The sequence shown here is derived from an EMBL/GenBank/DDBJ whole genome shotgun (WGS) entry which is preliminary data.</text>
</comment>
<evidence type="ECO:0000256" key="6">
    <source>
        <dbReference type="SAM" id="MobiDB-lite"/>
    </source>
</evidence>
<feature type="coiled-coil region" evidence="5">
    <location>
        <begin position="475"/>
        <end position="519"/>
    </location>
</feature>
<keyword evidence="7" id="KW-0732">Signal</keyword>
<keyword evidence="4" id="KW-1015">Disulfide bond</keyword>